<dbReference type="GO" id="GO:0016787">
    <property type="term" value="F:hydrolase activity"/>
    <property type="evidence" value="ECO:0007669"/>
    <property type="project" value="UniProtKB-KW"/>
</dbReference>
<dbReference type="PANTHER" id="PTHR43863">
    <property type="entry name" value="HYDROLASE, PUTATIVE (AFU_ORTHOLOGUE AFUA_1G03140)-RELATED"/>
    <property type="match status" value="1"/>
</dbReference>
<reference evidence="5 6" key="1">
    <citation type="journal article" date="2019" name="Int. J. Syst. Evol. Microbiol.">
        <title>The Global Catalogue of Microorganisms (GCM) 10K type strain sequencing project: providing services to taxonomists for standard genome sequencing and annotation.</title>
        <authorList>
            <consortium name="The Broad Institute Genomics Platform"/>
            <consortium name="The Broad Institute Genome Sequencing Center for Infectious Disease"/>
            <person name="Wu L."/>
            <person name="Ma J."/>
        </authorList>
    </citation>
    <scope>NUCLEOTIDE SEQUENCE [LARGE SCALE GENOMIC DNA]</scope>
    <source>
        <strain evidence="5 6">JCM 16378</strain>
    </source>
</reference>
<keyword evidence="2 5" id="KW-0378">Hydrolase</keyword>
<dbReference type="EMBL" id="BAAARN010000002">
    <property type="protein sequence ID" value="GAA2737252.1"/>
    <property type="molecule type" value="Genomic_DNA"/>
</dbReference>
<feature type="domain" description="Glycosyl hydrolase family 31 C-terminal" evidence="4">
    <location>
        <begin position="510"/>
        <end position="601"/>
    </location>
</feature>
<evidence type="ECO:0000256" key="2">
    <source>
        <dbReference type="RuleBase" id="RU361185"/>
    </source>
</evidence>
<evidence type="ECO:0000313" key="6">
    <source>
        <dbReference type="Proteomes" id="UP001501326"/>
    </source>
</evidence>
<accession>A0ABN3URJ8</accession>
<comment type="similarity">
    <text evidence="1 2">Belongs to the glycosyl hydrolase 31 family.</text>
</comment>
<dbReference type="SUPFAM" id="SSF51011">
    <property type="entry name" value="Glycosyl hydrolase domain"/>
    <property type="match status" value="1"/>
</dbReference>
<protein>
    <submittedName>
        <fullName evidence="5">Glycoside hydrolase family 31 protein</fullName>
    </submittedName>
</protein>
<dbReference type="Pfam" id="PF21365">
    <property type="entry name" value="Glyco_hydro_31_3rd"/>
    <property type="match status" value="1"/>
</dbReference>
<dbReference type="PANTHER" id="PTHR43863:SF2">
    <property type="entry name" value="MALTASE-GLUCOAMYLASE"/>
    <property type="match status" value="1"/>
</dbReference>
<dbReference type="InterPro" id="IPR013780">
    <property type="entry name" value="Glyco_hydro_b"/>
</dbReference>
<comment type="caution">
    <text evidence="5">The sequence shown here is derived from an EMBL/GenBank/DDBJ whole genome shotgun (WGS) entry which is preliminary data.</text>
</comment>
<dbReference type="Gene3D" id="3.20.20.80">
    <property type="entry name" value="Glycosidases"/>
    <property type="match status" value="1"/>
</dbReference>
<dbReference type="Pfam" id="PF01055">
    <property type="entry name" value="Glyco_hydro_31_2nd"/>
    <property type="match status" value="1"/>
</dbReference>
<proteinExistence type="inferred from homology"/>
<dbReference type="InterPro" id="IPR000322">
    <property type="entry name" value="Glyco_hydro_31_TIM"/>
</dbReference>
<dbReference type="InterPro" id="IPR048395">
    <property type="entry name" value="Glyco_hydro_31_C"/>
</dbReference>
<keyword evidence="6" id="KW-1185">Reference proteome</keyword>
<evidence type="ECO:0000259" key="4">
    <source>
        <dbReference type="Pfam" id="PF21365"/>
    </source>
</evidence>
<dbReference type="Proteomes" id="UP001501326">
    <property type="component" value="Unassembled WGS sequence"/>
</dbReference>
<evidence type="ECO:0000256" key="1">
    <source>
        <dbReference type="ARBA" id="ARBA00007806"/>
    </source>
</evidence>
<dbReference type="InterPro" id="IPR017853">
    <property type="entry name" value="GH"/>
</dbReference>
<organism evidence="5 6">
    <name type="scientific">Pedococcus aerophilus</name>
    <dbReference type="NCBI Taxonomy" id="436356"/>
    <lineage>
        <taxon>Bacteria</taxon>
        <taxon>Bacillati</taxon>
        <taxon>Actinomycetota</taxon>
        <taxon>Actinomycetes</taxon>
        <taxon>Micrococcales</taxon>
        <taxon>Intrasporangiaceae</taxon>
        <taxon>Pedococcus</taxon>
    </lineage>
</organism>
<dbReference type="SUPFAM" id="SSF51445">
    <property type="entry name" value="(Trans)glycosidases"/>
    <property type="match status" value="1"/>
</dbReference>
<keyword evidence="2" id="KW-0326">Glycosidase</keyword>
<feature type="domain" description="Glycoside hydrolase family 31 TIM barrel" evidence="3">
    <location>
        <begin position="199"/>
        <end position="502"/>
    </location>
</feature>
<dbReference type="Gene3D" id="2.60.40.1180">
    <property type="entry name" value="Golgi alpha-mannosidase II"/>
    <property type="match status" value="2"/>
</dbReference>
<evidence type="ECO:0000313" key="5">
    <source>
        <dbReference type="EMBL" id="GAA2737252.1"/>
    </source>
</evidence>
<evidence type="ECO:0000259" key="3">
    <source>
        <dbReference type="Pfam" id="PF01055"/>
    </source>
</evidence>
<gene>
    <name evidence="5" type="ORF">GCM10009867_23730</name>
</gene>
<dbReference type="RefSeq" id="WP_344193612.1">
    <property type="nucleotide sequence ID" value="NZ_BAAARN010000002.1"/>
</dbReference>
<dbReference type="CDD" id="cd06595">
    <property type="entry name" value="GH31_u1"/>
    <property type="match status" value="1"/>
</dbReference>
<name>A0ABN3URJ8_9MICO</name>
<dbReference type="InterPro" id="IPR051816">
    <property type="entry name" value="Glycosyl_Hydrolase_31"/>
</dbReference>
<sequence length="744" mass="82391">MKEHFRLDTHPIADPANIVQGEHHRITVLDAGLVRLEYSPTGEFEDRASQTVLNRAFPPCDFTVTESEPGAEGEGGLIEISTERFHLTYDGGEFTTQGLSVWAKGGFHSQDSVWRYGVASPNLGGTARTLDDVDGAIPLEDGIMAHDGIAMVDDSASVLLTEDGWITPRRKGNLDLYVFAYGRDYRRALEVLYTLTGPTPLLPRYALGNWWSRYHPYSADEYLGLMDKFAAEGIPFSVGVIDMDWHLVDIDPRYGSGWTGYTWNRELFPDPEAFLTALHERGLATSLNVHPAEGVHAHEAAYAALAKRVGIDPASETPVPFDPTDPDFLEAYFEELHHPLEDEGVDFWWLDWQQGGVTRVPGLDPLWLLNHFHFLDSGRAGKRPLTFSRYAGIGSHRYPIGFSGDTMITWESLDFQPYFTATASNAGYGWWSHDIGGHFKGYKDDELATRWVQLGVFSPINRLHSGFNPFNTKEPWRFGTRAQQVMTEFLRLRHQLLPYLATMNVRAHEGRPIVEPMYYEHPDQPDAWTVPNQFMFGTDLLVAPITSPADAETGLGRVKAWLPEGEWVDLFTGMRYRGGRVLHLHRDLGSIPVLARAGTILPVVPADALGGGTDPASRIELRVVPGADGEFTLVEDRDDQRWARTRISYDDASGAVTVHDVEGHDDTLPQDRAYDTVLVGAGDGDPVAAAFAILDRAQMGFELKGAAYEAIRTAPSPAAAIGTLQALEVSPALLGALTEVLLAR</sequence>